<gene>
    <name evidence="12" type="ORF">V5799_027381</name>
</gene>
<evidence type="ECO:0000256" key="9">
    <source>
        <dbReference type="PROSITE-ProRule" id="PRU10141"/>
    </source>
</evidence>
<comment type="catalytic activity">
    <reaction evidence="8">
        <text>L-tyrosyl-[protein] + ATP = O-phospho-L-tyrosyl-[protein] + ADP + H(+)</text>
        <dbReference type="Rhea" id="RHEA:10596"/>
        <dbReference type="Rhea" id="RHEA-COMP:10136"/>
        <dbReference type="Rhea" id="RHEA-COMP:20101"/>
        <dbReference type="ChEBI" id="CHEBI:15378"/>
        <dbReference type="ChEBI" id="CHEBI:30616"/>
        <dbReference type="ChEBI" id="CHEBI:46858"/>
        <dbReference type="ChEBI" id="CHEBI:61978"/>
        <dbReference type="ChEBI" id="CHEBI:456216"/>
        <dbReference type="EC" id="2.7.10.1"/>
    </reaction>
</comment>
<dbReference type="GO" id="GO:0004714">
    <property type="term" value="F:transmembrane receptor protein tyrosine kinase activity"/>
    <property type="evidence" value="ECO:0007669"/>
    <property type="project" value="UniProtKB-EC"/>
</dbReference>
<dbReference type="PROSITE" id="PS00107">
    <property type="entry name" value="PROTEIN_KINASE_ATP"/>
    <property type="match status" value="1"/>
</dbReference>
<dbReference type="GO" id="GO:0016477">
    <property type="term" value="P:cell migration"/>
    <property type="evidence" value="ECO:0007669"/>
    <property type="project" value="TreeGrafter"/>
</dbReference>
<dbReference type="InterPro" id="IPR008266">
    <property type="entry name" value="Tyr_kinase_AS"/>
</dbReference>
<feature type="binding site" evidence="9">
    <location>
        <position position="633"/>
    </location>
    <ligand>
        <name>ATP</name>
        <dbReference type="ChEBI" id="CHEBI:30616"/>
    </ligand>
</feature>
<evidence type="ECO:0000313" key="13">
    <source>
        <dbReference type="Proteomes" id="UP001321473"/>
    </source>
</evidence>
<evidence type="ECO:0000256" key="2">
    <source>
        <dbReference type="ARBA" id="ARBA00011902"/>
    </source>
</evidence>
<keyword evidence="7" id="KW-0325">Glycoprotein</keyword>
<dbReference type="PANTHER" id="PTHR24416">
    <property type="entry name" value="TYROSINE-PROTEIN KINASE RECEPTOR"/>
    <property type="match status" value="1"/>
</dbReference>
<evidence type="ECO:0000256" key="7">
    <source>
        <dbReference type="ARBA" id="ARBA00023180"/>
    </source>
</evidence>
<organism evidence="12 13">
    <name type="scientific">Amblyomma americanum</name>
    <name type="common">Lone star tick</name>
    <dbReference type="NCBI Taxonomy" id="6943"/>
    <lineage>
        <taxon>Eukaryota</taxon>
        <taxon>Metazoa</taxon>
        <taxon>Ecdysozoa</taxon>
        <taxon>Arthropoda</taxon>
        <taxon>Chelicerata</taxon>
        <taxon>Arachnida</taxon>
        <taxon>Acari</taxon>
        <taxon>Parasitiformes</taxon>
        <taxon>Ixodida</taxon>
        <taxon>Ixodoidea</taxon>
        <taxon>Ixodidae</taxon>
        <taxon>Amblyomminae</taxon>
        <taxon>Amblyomma</taxon>
    </lineage>
</organism>
<comment type="caution">
    <text evidence="12">The sequence shown here is derived from an EMBL/GenBank/DDBJ whole genome shotgun (WGS) entry which is preliminary data.</text>
</comment>
<accession>A0AAQ4DFW2</accession>
<dbReference type="EMBL" id="JARKHS020031268">
    <property type="protein sequence ID" value="KAK8761352.1"/>
    <property type="molecule type" value="Genomic_DNA"/>
</dbReference>
<dbReference type="PRINTS" id="PR00109">
    <property type="entry name" value="TYRKINASE"/>
</dbReference>
<dbReference type="Pfam" id="PF07714">
    <property type="entry name" value="PK_Tyr_Ser-Thr"/>
    <property type="match status" value="1"/>
</dbReference>
<dbReference type="GO" id="GO:0005524">
    <property type="term" value="F:ATP binding"/>
    <property type="evidence" value="ECO:0007669"/>
    <property type="project" value="UniProtKB-UniRule"/>
</dbReference>
<dbReference type="InterPro" id="IPR014756">
    <property type="entry name" value="Ig_E-set"/>
</dbReference>
<dbReference type="InterPro" id="IPR017441">
    <property type="entry name" value="Protein_kinase_ATP_BS"/>
</dbReference>
<dbReference type="Gene3D" id="2.60.40.10">
    <property type="entry name" value="Immunoglobulins"/>
    <property type="match status" value="2"/>
</dbReference>
<dbReference type="GO" id="GO:0007399">
    <property type="term" value="P:nervous system development"/>
    <property type="evidence" value="ECO:0007669"/>
    <property type="project" value="TreeGrafter"/>
</dbReference>
<dbReference type="InterPro" id="IPR001245">
    <property type="entry name" value="Ser-Thr/Tyr_kinase_cat_dom"/>
</dbReference>
<dbReference type="InterPro" id="IPR013783">
    <property type="entry name" value="Ig-like_fold"/>
</dbReference>
<sequence length="902" mass="100942">MQYFFKLALGSKHSNQQNGRLYRMRLALAALNGARNFGKAERTRSTAVGAEISAPVSTNVRLTKIFLFIAAPNPFTMERPSTSTECDPFQVHPRNGSIYGGTPITIEGDNLGGPDHETYSSIKILVGESICHVVLRSSKSVVCKTRHWEKKSSRGLNKFKVDIFITVNDTHRSYSKKYNVLDRHVITSGFEYMVVRYSGVTPNYGPVSGNTNITIRGLNLDVGHQPAVEIGDALCHIQRKNSTHLECSRDAVARDLVDQEKEVILRIDGVRVPFHSQNNLRHRFIFKPDPVVTDTAPKRSIFSRNFTVYVKGAYLDSVAKPIIVTRVTFPGQQNEYLTKVCQPRRNGTEMICPGTPLKEFSVARNRELEAVDSDTEAQISFQMDGLHLPLDQNGDGGHFKLVYQPPPVFYSFPGVQSVDPSNPSVEITGKHFAVLNSNEPLAVRVSGVDHSCNLTSISSLSLVCRLGSGILSYRSPYAFEVKYDGRNHPIGDVILLSDSSNLHPGIVAVIVLLLVVAFGVGVFFLFRRRRRTKATSQSIPVVTFDNRHLSLSTTPSADNSYLGANNPGARQPLMKAAFELDEDTKRMLESNGLLFSRELLILGLVIGEGHFGCVYRGTLKVPGRGQVTDVAVKTLRNNSCEGGIDSLSFLEEALIMKDFHHANVLPLAGLSIDDRDGLMVMTPYMKHGDLLSYIRDENNNPTVKLLITFGIHVAQGMDYLADMKFVHRDLAARNCMVNEDLVVRVADFGLSRDIYEKDYYSGDNKKTKLPVRWMAPESLEKGTYTHKTDVWSYGVLLWELMTRGVTPYPDVDNWDIARFLRQGRRMERPEFCPKELYNLMLQCWQKDPKMRPPFKKLVTDVANVIDKLAKKRGDKRVSVNVTYVNCLPSDLTCTPEQSVEPV</sequence>
<evidence type="ECO:0000256" key="8">
    <source>
        <dbReference type="ARBA" id="ARBA00051243"/>
    </source>
</evidence>
<dbReference type="InterPro" id="IPR050122">
    <property type="entry name" value="RTK"/>
</dbReference>
<dbReference type="PROSITE" id="PS50011">
    <property type="entry name" value="PROTEIN_KINASE_DOM"/>
    <property type="match status" value="1"/>
</dbReference>
<dbReference type="Gene3D" id="1.10.510.10">
    <property type="entry name" value="Transferase(Phosphotransferase) domain 1"/>
    <property type="match status" value="1"/>
</dbReference>
<keyword evidence="5 10" id="KW-0472">Membrane</keyword>
<name>A0AAQ4DFW2_AMBAM</name>
<evidence type="ECO:0000256" key="4">
    <source>
        <dbReference type="ARBA" id="ARBA00022989"/>
    </source>
</evidence>
<dbReference type="GO" id="GO:0005886">
    <property type="term" value="C:plasma membrane"/>
    <property type="evidence" value="ECO:0007669"/>
    <property type="project" value="TreeGrafter"/>
</dbReference>
<dbReference type="SMART" id="SM00219">
    <property type="entry name" value="TyrKc"/>
    <property type="match status" value="1"/>
</dbReference>
<dbReference type="InterPro" id="IPR020635">
    <property type="entry name" value="Tyr_kinase_cat_dom"/>
</dbReference>
<evidence type="ECO:0000256" key="3">
    <source>
        <dbReference type="ARBA" id="ARBA00022692"/>
    </source>
</evidence>
<dbReference type="AlphaFoldDB" id="A0AAQ4DFW2"/>
<feature type="domain" description="Protein kinase" evidence="11">
    <location>
        <begin position="600"/>
        <end position="865"/>
    </location>
</feature>
<dbReference type="Pfam" id="PF01833">
    <property type="entry name" value="TIG"/>
    <property type="match status" value="2"/>
</dbReference>
<evidence type="ECO:0000256" key="1">
    <source>
        <dbReference type="ARBA" id="ARBA00004167"/>
    </source>
</evidence>
<dbReference type="GO" id="GO:0007169">
    <property type="term" value="P:cell surface receptor protein tyrosine kinase signaling pathway"/>
    <property type="evidence" value="ECO:0007669"/>
    <property type="project" value="TreeGrafter"/>
</dbReference>
<feature type="transmembrane region" description="Helical" evidence="10">
    <location>
        <begin position="505"/>
        <end position="526"/>
    </location>
</feature>
<dbReference type="EC" id="2.7.10.1" evidence="2"/>
<keyword evidence="6" id="KW-0675">Receptor</keyword>
<dbReference type="InterPro" id="IPR002909">
    <property type="entry name" value="IPT_dom"/>
</dbReference>
<dbReference type="GO" id="GO:0043235">
    <property type="term" value="C:receptor complex"/>
    <property type="evidence" value="ECO:0007669"/>
    <property type="project" value="TreeGrafter"/>
</dbReference>
<dbReference type="SUPFAM" id="SSF56112">
    <property type="entry name" value="Protein kinase-like (PK-like)"/>
    <property type="match status" value="1"/>
</dbReference>
<dbReference type="FunFam" id="1.10.510.10:FF:000743">
    <property type="entry name" value="Predicted protein"/>
    <property type="match status" value="1"/>
</dbReference>
<evidence type="ECO:0000313" key="12">
    <source>
        <dbReference type="EMBL" id="KAK8761352.1"/>
    </source>
</evidence>
<keyword evidence="3 10" id="KW-0812">Transmembrane</keyword>
<evidence type="ECO:0000256" key="5">
    <source>
        <dbReference type="ARBA" id="ARBA00023136"/>
    </source>
</evidence>
<proteinExistence type="predicted"/>
<keyword evidence="4 10" id="KW-1133">Transmembrane helix</keyword>
<dbReference type="Gene3D" id="3.30.200.20">
    <property type="entry name" value="Phosphorylase Kinase, domain 1"/>
    <property type="match status" value="1"/>
</dbReference>
<evidence type="ECO:0000256" key="10">
    <source>
        <dbReference type="SAM" id="Phobius"/>
    </source>
</evidence>
<dbReference type="InterPro" id="IPR011009">
    <property type="entry name" value="Kinase-like_dom_sf"/>
</dbReference>
<reference evidence="12 13" key="1">
    <citation type="journal article" date="2023" name="Arcadia Sci">
        <title>De novo assembly of a long-read Amblyomma americanum tick genome.</title>
        <authorList>
            <person name="Chou S."/>
            <person name="Poskanzer K.E."/>
            <person name="Rollins M."/>
            <person name="Thuy-Boun P.S."/>
        </authorList>
    </citation>
    <scope>NUCLEOTIDE SEQUENCE [LARGE SCALE GENOMIC DNA]</scope>
    <source>
        <strain evidence="12">F_SG_1</strain>
        <tissue evidence="12">Salivary glands</tissue>
    </source>
</reference>
<dbReference type="SMART" id="SM00429">
    <property type="entry name" value="IPT"/>
    <property type="match status" value="2"/>
</dbReference>
<protein>
    <recommendedName>
        <fullName evidence="2">receptor protein-tyrosine kinase</fullName>
        <ecNumber evidence="2">2.7.10.1</ecNumber>
    </recommendedName>
</protein>
<dbReference type="PANTHER" id="PTHR24416:SF564">
    <property type="entry name" value="MACROPHAGE-STIMULATING PROTEIN RECEPTOR"/>
    <property type="match status" value="1"/>
</dbReference>
<dbReference type="SUPFAM" id="SSF81296">
    <property type="entry name" value="E set domains"/>
    <property type="match status" value="2"/>
</dbReference>
<evidence type="ECO:0000259" key="11">
    <source>
        <dbReference type="PROSITE" id="PS50011"/>
    </source>
</evidence>
<dbReference type="PROSITE" id="PS00109">
    <property type="entry name" value="PROTEIN_KINASE_TYR"/>
    <property type="match status" value="1"/>
</dbReference>
<dbReference type="Proteomes" id="UP001321473">
    <property type="component" value="Unassembled WGS sequence"/>
</dbReference>
<comment type="subcellular location">
    <subcellularLocation>
        <location evidence="1">Membrane</location>
        <topology evidence="1">Single-pass membrane protein</topology>
    </subcellularLocation>
</comment>
<keyword evidence="9" id="KW-0067">ATP-binding</keyword>
<dbReference type="InterPro" id="IPR000719">
    <property type="entry name" value="Prot_kinase_dom"/>
</dbReference>
<evidence type="ECO:0000256" key="6">
    <source>
        <dbReference type="ARBA" id="ARBA00023170"/>
    </source>
</evidence>
<keyword evidence="13" id="KW-1185">Reference proteome</keyword>
<dbReference type="CDD" id="cd00603">
    <property type="entry name" value="IPT_PCSR"/>
    <property type="match status" value="1"/>
</dbReference>
<keyword evidence="9" id="KW-0547">Nucleotide-binding</keyword>